<keyword evidence="3" id="KW-0238">DNA-binding</keyword>
<proteinExistence type="predicted"/>
<dbReference type="GO" id="GO:0003677">
    <property type="term" value="F:DNA binding"/>
    <property type="evidence" value="ECO:0007669"/>
    <property type="project" value="UniProtKB-KW"/>
</dbReference>
<dbReference type="FunFam" id="1.10.10.200:FF:000002">
    <property type="entry name" value="Probable transcriptional regulatory protein CLM62_37755"/>
    <property type="match status" value="1"/>
</dbReference>
<evidence type="ECO:0000256" key="3">
    <source>
        <dbReference type="ARBA" id="ARBA00023125"/>
    </source>
</evidence>
<protein>
    <submittedName>
        <fullName evidence="6">Probable transcriptional regulatory protein YebC</fullName>
    </submittedName>
</protein>
<reference evidence="7" key="1">
    <citation type="submission" date="2014-07" db="EMBL/GenBank/DDBJ databases">
        <authorList>
            <person name="Santos-Garcia D."/>
        </authorList>
    </citation>
    <scope>NUCLEOTIDE SEQUENCE [LARGE SCALE GENOMIC DNA]</scope>
</reference>
<sequence>MSGHSKWSNTKHRKAIQDAKREKLFNKLIRELIIAVKIGGSSDPDNNPRLRTAINKALLNNMEKNRIKRAIDRGLNVKI</sequence>
<gene>
    <name evidence="6" type="primary">yebC</name>
    <name evidence="6" type="ORF">CEM_336</name>
</gene>
<dbReference type="PANTHER" id="PTHR12532">
    <property type="entry name" value="TRANSLATIONAL ACTIVATOR OF CYTOCHROME C OXIDASE 1"/>
    <property type="match status" value="1"/>
</dbReference>
<evidence type="ECO:0000256" key="4">
    <source>
        <dbReference type="ARBA" id="ARBA00023163"/>
    </source>
</evidence>
<evidence type="ECO:0000313" key="7">
    <source>
        <dbReference type="Proteomes" id="UP000032420"/>
    </source>
</evidence>
<dbReference type="Gene3D" id="1.10.10.200">
    <property type="match status" value="1"/>
</dbReference>
<feature type="domain" description="TACO1/YebC-like N-terminal" evidence="5">
    <location>
        <begin position="5"/>
        <end position="74"/>
    </location>
</feature>
<dbReference type="OrthoDB" id="9781053at2"/>
<dbReference type="Proteomes" id="UP000032420">
    <property type="component" value="Chromosome I"/>
</dbReference>
<dbReference type="AlphaFoldDB" id="A0A078KI56"/>
<dbReference type="InterPro" id="IPR029072">
    <property type="entry name" value="YebC-like"/>
</dbReference>
<dbReference type="EMBL" id="LM655252">
    <property type="protein sequence ID" value="CDZ16580.1"/>
    <property type="molecule type" value="Genomic_DNA"/>
</dbReference>
<accession>A0A078KI56</accession>
<organism evidence="6 7">
    <name type="scientific">Candidatus Johnevansia muelleri</name>
    <dbReference type="NCBI Taxonomy" id="1495769"/>
    <lineage>
        <taxon>Bacteria</taxon>
        <taxon>Pseudomonadati</taxon>
        <taxon>Pseudomonadota</taxon>
        <taxon>Gammaproteobacteria</taxon>
        <taxon>Candidatus Johnevansiales</taxon>
        <taxon>Candidatus Johnevansiaceae</taxon>
        <taxon>Candidatus Johnevansia</taxon>
    </lineage>
</organism>
<dbReference type="Pfam" id="PF20772">
    <property type="entry name" value="TACO1_YebC_N"/>
    <property type="match status" value="1"/>
</dbReference>
<dbReference type="SUPFAM" id="SSF75625">
    <property type="entry name" value="YebC-like"/>
    <property type="match status" value="1"/>
</dbReference>
<keyword evidence="2" id="KW-0805">Transcription regulation</keyword>
<evidence type="ECO:0000256" key="1">
    <source>
        <dbReference type="ARBA" id="ARBA00022490"/>
    </source>
</evidence>
<dbReference type="KEGG" id="eme:CEM_336"/>
<dbReference type="GO" id="GO:0005829">
    <property type="term" value="C:cytosol"/>
    <property type="evidence" value="ECO:0007669"/>
    <property type="project" value="TreeGrafter"/>
</dbReference>
<evidence type="ECO:0000259" key="5">
    <source>
        <dbReference type="Pfam" id="PF20772"/>
    </source>
</evidence>
<evidence type="ECO:0000256" key="2">
    <source>
        <dbReference type="ARBA" id="ARBA00023015"/>
    </source>
</evidence>
<evidence type="ECO:0000313" key="6">
    <source>
        <dbReference type="EMBL" id="CDZ16580.1"/>
    </source>
</evidence>
<keyword evidence="7" id="KW-1185">Reference proteome</keyword>
<dbReference type="STRING" id="1495769.CEM_336"/>
<dbReference type="InterPro" id="IPR017856">
    <property type="entry name" value="Integrase-like_N"/>
</dbReference>
<dbReference type="InterPro" id="IPR002876">
    <property type="entry name" value="Transcrip_reg_TACO1-like"/>
</dbReference>
<dbReference type="InterPro" id="IPR049083">
    <property type="entry name" value="TACO1_YebC_N"/>
</dbReference>
<keyword evidence="4" id="KW-0804">Transcription</keyword>
<keyword evidence="1" id="KW-0963">Cytoplasm</keyword>
<dbReference type="HOGENOM" id="CLU_185797_0_0_6"/>
<dbReference type="PANTHER" id="PTHR12532:SF6">
    <property type="entry name" value="TRANSCRIPTIONAL REGULATORY PROTEIN YEBC-RELATED"/>
    <property type="match status" value="1"/>
</dbReference>
<name>A0A078KI56_9GAMM</name>